<gene>
    <name evidence="2" type="ordered locus">Desor_4075</name>
</gene>
<keyword evidence="1" id="KW-0732">Signal</keyword>
<dbReference type="Gene3D" id="3.40.190.170">
    <property type="entry name" value="Bacterial extracellular solute-binding protein, family 7"/>
    <property type="match status" value="1"/>
</dbReference>
<dbReference type="HOGENOM" id="CLU_036176_2_1_9"/>
<dbReference type="InterPro" id="IPR018389">
    <property type="entry name" value="DctP_fam"/>
</dbReference>
<dbReference type="Proteomes" id="UP000006346">
    <property type="component" value="Chromosome"/>
</dbReference>
<evidence type="ECO:0000313" key="2">
    <source>
        <dbReference type="EMBL" id="AET69517.1"/>
    </source>
</evidence>
<protein>
    <submittedName>
        <fullName evidence="2">TRAP-type C4-dicarboxylate transport system, periplasmic component</fullName>
    </submittedName>
</protein>
<dbReference type="Pfam" id="PF03480">
    <property type="entry name" value="DctP"/>
    <property type="match status" value="1"/>
</dbReference>
<dbReference type="KEGG" id="dor:Desor_4075"/>
<dbReference type="OrthoDB" id="9815946at2"/>
<dbReference type="PATRIC" id="fig|768706.3.peg.4128"/>
<dbReference type="GO" id="GO:0055085">
    <property type="term" value="P:transmembrane transport"/>
    <property type="evidence" value="ECO:0007669"/>
    <property type="project" value="InterPro"/>
</dbReference>
<dbReference type="RefSeq" id="WP_014186324.1">
    <property type="nucleotide sequence ID" value="NC_016584.1"/>
</dbReference>
<dbReference type="eggNOG" id="COG1638">
    <property type="taxonomic scope" value="Bacteria"/>
</dbReference>
<reference evidence="2 3" key="2">
    <citation type="journal article" date="2012" name="J. Bacteriol.">
        <title>Complete genome sequences of Desulfosporosinus orientis DSM765T, Desulfosporosinus youngiae DSM17734T, Desulfosporosinus meridiei DSM13257T, and Desulfosporosinus acidiphilus DSM22704T.</title>
        <authorList>
            <person name="Pester M."/>
            <person name="Brambilla E."/>
            <person name="Alazard D."/>
            <person name="Rattei T."/>
            <person name="Weinmaier T."/>
            <person name="Han J."/>
            <person name="Lucas S."/>
            <person name="Lapidus A."/>
            <person name="Cheng J.F."/>
            <person name="Goodwin L."/>
            <person name="Pitluck S."/>
            <person name="Peters L."/>
            <person name="Ovchinnikova G."/>
            <person name="Teshima H."/>
            <person name="Detter J.C."/>
            <person name="Han C.S."/>
            <person name="Tapia R."/>
            <person name="Land M.L."/>
            <person name="Hauser L."/>
            <person name="Kyrpides N.C."/>
            <person name="Ivanova N.N."/>
            <person name="Pagani I."/>
            <person name="Huntmann M."/>
            <person name="Wei C.L."/>
            <person name="Davenport K.W."/>
            <person name="Daligault H."/>
            <person name="Chain P.S."/>
            <person name="Chen A."/>
            <person name="Mavromatis K."/>
            <person name="Markowitz V."/>
            <person name="Szeto E."/>
            <person name="Mikhailova N."/>
            <person name="Pati A."/>
            <person name="Wagner M."/>
            <person name="Woyke T."/>
            <person name="Ollivier B."/>
            <person name="Klenk H.P."/>
            <person name="Spring S."/>
            <person name="Loy A."/>
        </authorList>
    </citation>
    <scope>NUCLEOTIDE SEQUENCE [LARGE SCALE GENOMIC DNA]</scope>
    <source>
        <strain evidence="3">ATCC 19365 / DSM 765 / NCIMB 8382 / VKM B-1628</strain>
    </source>
</reference>
<organism evidence="2 3">
    <name type="scientific">Desulfosporosinus orientis (strain ATCC 19365 / DSM 765 / NCIMB 8382 / VKM B-1628 / Singapore I)</name>
    <name type="common">Desulfotomaculum orientis</name>
    <dbReference type="NCBI Taxonomy" id="768706"/>
    <lineage>
        <taxon>Bacteria</taxon>
        <taxon>Bacillati</taxon>
        <taxon>Bacillota</taxon>
        <taxon>Clostridia</taxon>
        <taxon>Eubacteriales</taxon>
        <taxon>Desulfitobacteriaceae</taxon>
        <taxon>Desulfosporosinus</taxon>
    </lineage>
</organism>
<proteinExistence type="predicted"/>
<dbReference type="NCBIfam" id="NF037995">
    <property type="entry name" value="TRAP_S1"/>
    <property type="match status" value="1"/>
</dbReference>
<dbReference type="CDD" id="cd13665">
    <property type="entry name" value="PBP2_TRAP_Dctp3_4"/>
    <property type="match status" value="1"/>
</dbReference>
<dbReference type="PANTHER" id="PTHR33376">
    <property type="match status" value="1"/>
</dbReference>
<dbReference type="EMBL" id="CP003108">
    <property type="protein sequence ID" value="AET69517.1"/>
    <property type="molecule type" value="Genomic_DNA"/>
</dbReference>
<name>G7WG02_DESOD</name>
<keyword evidence="3" id="KW-1185">Reference proteome</keyword>
<accession>G7WG02</accession>
<evidence type="ECO:0000313" key="3">
    <source>
        <dbReference type="Proteomes" id="UP000006346"/>
    </source>
</evidence>
<dbReference type="PROSITE" id="PS51257">
    <property type="entry name" value="PROKAR_LIPOPROTEIN"/>
    <property type="match status" value="1"/>
</dbReference>
<dbReference type="PANTHER" id="PTHR33376:SF15">
    <property type="entry name" value="BLL6794 PROTEIN"/>
    <property type="match status" value="1"/>
</dbReference>
<dbReference type="AlphaFoldDB" id="G7WG02"/>
<dbReference type="STRING" id="768706.Desor_4075"/>
<dbReference type="InterPro" id="IPR038404">
    <property type="entry name" value="TRAP_DctP_sf"/>
</dbReference>
<reference evidence="3" key="1">
    <citation type="submission" date="2011-11" db="EMBL/GenBank/DDBJ databases">
        <title>Complete sequence of Desulfosporosinus orientis DSM 765.</title>
        <authorList>
            <person name="Lucas S."/>
            <person name="Han J."/>
            <person name="Lapidus A."/>
            <person name="Cheng J.-F."/>
            <person name="Goodwin L."/>
            <person name="Pitluck S."/>
            <person name="Peters L."/>
            <person name="Ovchinnikova G."/>
            <person name="Teshima H."/>
            <person name="Detter J.C."/>
            <person name="Han C."/>
            <person name="Tapia R."/>
            <person name="Land M."/>
            <person name="Hauser L."/>
            <person name="Kyrpides N."/>
            <person name="Ivanova N."/>
            <person name="Pagani I."/>
            <person name="Pester M."/>
            <person name="Spring S."/>
            <person name="Ollivier B."/>
            <person name="Rattei T."/>
            <person name="Klenk H.-P."/>
            <person name="Wagner M."/>
            <person name="Loy A."/>
            <person name="Woyke T."/>
        </authorList>
    </citation>
    <scope>NUCLEOTIDE SEQUENCE [LARGE SCALE GENOMIC DNA]</scope>
    <source>
        <strain evidence="3">ATCC 19365 / DSM 765 / NCIMB 8382 / VKM B-1628</strain>
    </source>
</reference>
<evidence type="ECO:0000256" key="1">
    <source>
        <dbReference type="ARBA" id="ARBA00022729"/>
    </source>
</evidence>
<sequence>MKKRLCQSRLKSWGRGVFLGLLALSLIMLTGCGQQASAPSEGKSQTVELKLAHFFPATHPAETELIQPWIAAIETATEGRVKITSYPAQTLLQADAVYDGVVNGIADLGLSCFSYTRGSFPVLEVFELPGIKYVNSKAASKVAWEGIKEINPKEVQDTKLMMVFTTGPGDLYTKEPVRSLQDLKGLEIRATGLSAKSLSALGASPVAMAQSEAYEALSKGVVKGNLGPIEVLQGWKQAEVTKYLTRTPFLYNNLFYITMNLDKWNSISSEDQQAIEKVNEKFFEDVAMGLWDKQNEAALKYAVDEKGMEVINLSSEEQEKWIDTIKPIQDDYVAQMKEKGENGQEILDKVKSLAEEYNKEYQ</sequence>